<dbReference type="GO" id="GO:0005634">
    <property type="term" value="C:nucleus"/>
    <property type="evidence" value="ECO:0007669"/>
    <property type="project" value="TreeGrafter"/>
</dbReference>
<feature type="region of interest" description="Disordered" evidence="3">
    <location>
        <begin position="271"/>
        <end position="296"/>
    </location>
</feature>
<dbReference type="EnsemblMetazoa" id="MESCA009551-RA">
    <property type="protein sequence ID" value="MESCA009551-PA"/>
    <property type="gene ID" value="MESCA009551"/>
</dbReference>
<feature type="compositionally biased region" description="Polar residues" evidence="3">
    <location>
        <begin position="227"/>
        <end position="243"/>
    </location>
</feature>
<dbReference type="GO" id="GO:0003729">
    <property type="term" value="F:mRNA binding"/>
    <property type="evidence" value="ECO:0007669"/>
    <property type="project" value="TreeGrafter"/>
</dbReference>
<keyword evidence="5" id="KW-1185">Reference proteome</keyword>
<name>T1H080_MEGSC</name>
<proteinExistence type="predicted"/>
<evidence type="ECO:0000313" key="4">
    <source>
        <dbReference type="EnsemblMetazoa" id="MESCA009551-PA"/>
    </source>
</evidence>
<dbReference type="PANTHER" id="PTHR12269">
    <property type="entry name" value="EUKARYOTIC TRANSLATION INITIATION FACTOR 4E TRANSPORTER"/>
    <property type="match status" value="1"/>
</dbReference>
<dbReference type="PANTHER" id="PTHR12269:SF1">
    <property type="entry name" value="EUKARYOTIC TRANSLATION INITIATION FACTOR 4E TRANSPORTER"/>
    <property type="match status" value="1"/>
</dbReference>
<dbReference type="InterPro" id="IPR018862">
    <property type="entry name" value="eIF4E-T"/>
</dbReference>
<dbReference type="GO" id="GO:0036464">
    <property type="term" value="C:cytoplasmic ribonucleoprotein granule"/>
    <property type="evidence" value="ECO:0007669"/>
    <property type="project" value="UniProtKB-ARBA"/>
</dbReference>
<dbReference type="HOGENOM" id="CLU_941014_0_0_1"/>
<keyword evidence="2" id="KW-0963">Cytoplasm</keyword>
<feature type="region of interest" description="Disordered" evidence="3">
    <location>
        <begin position="187"/>
        <end position="257"/>
    </location>
</feature>
<dbReference type="Proteomes" id="UP000015102">
    <property type="component" value="Unassembled WGS sequence"/>
</dbReference>
<reference evidence="4" key="2">
    <citation type="submission" date="2015-06" db="UniProtKB">
        <authorList>
            <consortium name="EnsemblMetazoa"/>
        </authorList>
    </citation>
    <scope>IDENTIFICATION</scope>
</reference>
<evidence type="ECO:0000313" key="5">
    <source>
        <dbReference type="Proteomes" id="UP000015102"/>
    </source>
</evidence>
<dbReference type="AlphaFoldDB" id="T1H080"/>
<reference evidence="5" key="1">
    <citation type="submission" date="2013-02" db="EMBL/GenBank/DDBJ databases">
        <authorList>
            <person name="Hughes D."/>
        </authorList>
    </citation>
    <scope>NUCLEOTIDE SEQUENCE</scope>
    <source>
        <strain>Durham</strain>
        <strain evidence="5">NC isolate 2 -- Noor lab</strain>
    </source>
</reference>
<dbReference type="GO" id="GO:0017148">
    <property type="term" value="P:negative regulation of translation"/>
    <property type="evidence" value="ECO:0007669"/>
    <property type="project" value="TreeGrafter"/>
</dbReference>
<comment type="subcellular location">
    <subcellularLocation>
        <location evidence="1">Cytoplasm</location>
    </subcellularLocation>
</comment>
<accession>T1H080</accession>
<dbReference type="Pfam" id="PF10477">
    <property type="entry name" value="EIF4E-T"/>
    <property type="match status" value="1"/>
</dbReference>
<dbReference type="EMBL" id="CAQQ02389003">
    <property type="status" value="NOT_ANNOTATED_CDS"/>
    <property type="molecule type" value="Genomic_DNA"/>
</dbReference>
<evidence type="ECO:0000256" key="2">
    <source>
        <dbReference type="ARBA" id="ARBA00022490"/>
    </source>
</evidence>
<sequence length="296" mass="33109">MSPGAVDPAILKCGSLSFRRYTRSALLLLREEELSHAVPKCLNENRLKMYPIWKNPPPATTINTKIRDPEPARKHFTIMPAFAARRMTNGGNTSANTSLDTSLKEDERRMMYDQFSTAPHPSSVWAISHKPPSSGSFFPDNNNNFMENYQKMMAKKDETMDGRYSDEPEWMNCGPTSRLDVIELRGFESDGEMEELEDGTVKNKKETSATTATTTGDSPPPARSTPAKEQQGTDGAGHCSNTSTDDKHNDDPKLDFNFDFLTDESMTSILGQRRVPRRKPAQKVMFGSPMSDTTLL</sequence>
<protein>
    <submittedName>
        <fullName evidence="4">Uncharacterized protein</fullName>
    </submittedName>
</protein>
<feature type="compositionally biased region" description="Acidic residues" evidence="3">
    <location>
        <begin position="189"/>
        <end position="198"/>
    </location>
</feature>
<evidence type="ECO:0000256" key="3">
    <source>
        <dbReference type="SAM" id="MobiDB-lite"/>
    </source>
</evidence>
<organism evidence="4 5">
    <name type="scientific">Megaselia scalaris</name>
    <name type="common">Humpbacked fly</name>
    <name type="synonym">Phora scalaris</name>
    <dbReference type="NCBI Taxonomy" id="36166"/>
    <lineage>
        <taxon>Eukaryota</taxon>
        <taxon>Metazoa</taxon>
        <taxon>Ecdysozoa</taxon>
        <taxon>Arthropoda</taxon>
        <taxon>Hexapoda</taxon>
        <taxon>Insecta</taxon>
        <taxon>Pterygota</taxon>
        <taxon>Neoptera</taxon>
        <taxon>Endopterygota</taxon>
        <taxon>Diptera</taxon>
        <taxon>Brachycera</taxon>
        <taxon>Muscomorpha</taxon>
        <taxon>Platypezoidea</taxon>
        <taxon>Phoridae</taxon>
        <taxon>Megaseliini</taxon>
        <taxon>Megaselia</taxon>
    </lineage>
</organism>
<evidence type="ECO:0000256" key="1">
    <source>
        <dbReference type="ARBA" id="ARBA00004496"/>
    </source>
</evidence>
<feature type="compositionally biased region" description="Basic and acidic residues" evidence="3">
    <location>
        <begin position="244"/>
        <end position="256"/>
    </location>
</feature>